<accession>A0A0D3IU54</accession>
<evidence type="ECO:0000313" key="7">
    <source>
        <dbReference type="Proteomes" id="UP000013827"/>
    </source>
</evidence>
<dbReference type="HOGENOM" id="CLU_1158971_0_0_1"/>
<dbReference type="InterPro" id="IPR004344">
    <property type="entry name" value="TTL/TTLL_fam"/>
</dbReference>
<name>A0A0D3IU54_EMIH1</name>
<comment type="catalytic activity">
    <reaction evidence="5">
        <text>L-glutamyl-[protein] + L-glutamate + ATP = gamma-L-glutamyl-L-glutamyl-[protein] + ADP + phosphate + H(+)</text>
        <dbReference type="Rhea" id="RHEA:60144"/>
        <dbReference type="Rhea" id="RHEA-COMP:10208"/>
        <dbReference type="Rhea" id="RHEA-COMP:15517"/>
        <dbReference type="ChEBI" id="CHEBI:15378"/>
        <dbReference type="ChEBI" id="CHEBI:29973"/>
        <dbReference type="ChEBI" id="CHEBI:29985"/>
        <dbReference type="ChEBI" id="CHEBI:30616"/>
        <dbReference type="ChEBI" id="CHEBI:43474"/>
        <dbReference type="ChEBI" id="CHEBI:143622"/>
        <dbReference type="ChEBI" id="CHEBI:456216"/>
    </reaction>
    <physiologicalReaction direction="left-to-right" evidence="5">
        <dbReference type="Rhea" id="RHEA:60145"/>
    </physiologicalReaction>
</comment>
<dbReference type="KEGG" id="ehx:EMIHUDRAFT_448219"/>
<dbReference type="Gene3D" id="3.30.470.20">
    <property type="entry name" value="ATP-grasp fold, B domain"/>
    <property type="match status" value="1"/>
</dbReference>
<dbReference type="PaxDb" id="2903-EOD14789"/>
<dbReference type="GO" id="GO:0036064">
    <property type="term" value="C:ciliary basal body"/>
    <property type="evidence" value="ECO:0007669"/>
    <property type="project" value="TreeGrafter"/>
</dbReference>
<keyword evidence="1" id="KW-0436">Ligase</keyword>
<protein>
    <recommendedName>
        <fullName evidence="4">Tubulin--tyrosine ligase-like protein 5</fullName>
    </recommendedName>
</protein>
<dbReference type="GO" id="GO:0015631">
    <property type="term" value="F:tubulin binding"/>
    <property type="evidence" value="ECO:0007669"/>
    <property type="project" value="TreeGrafter"/>
</dbReference>
<dbReference type="AlphaFoldDB" id="A0A0D3IU54"/>
<dbReference type="Proteomes" id="UP000013827">
    <property type="component" value="Unassembled WGS sequence"/>
</dbReference>
<dbReference type="GO" id="GO:0000226">
    <property type="term" value="P:microtubule cytoskeleton organization"/>
    <property type="evidence" value="ECO:0007669"/>
    <property type="project" value="TreeGrafter"/>
</dbReference>
<dbReference type="PROSITE" id="PS51221">
    <property type="entry name" value="TTL"/>
    <property type="match status" value="1"/>
</dbReference>
<proteinExistence type="predicted"/>
<keyword evidence="3" id="KW-0067">ATP-binding</keyword>
<keyword evidence="7" id="KW-1185">Reference proteome</keyword>
<evidence type="ECO:0000256" key="2">
    <source>
        <dbReference type="ARBA" id="ARBA00022741"/>
    </source>
</evidence>
<reference evidence="7" key="1">
    <citation type="journal article" date="2013" name="Nature">
        <title>Pan genome of the phytoplankton Emiliania underpins its global distribution.</title>
        <authorList>
            <person name="Read B.A."/>
            <person name="Kegel J."/>
            <person name="Klute M.J."/>
            <person name="Kuo A."/>
            <person name="Lefebvre S.C."/>
            <person name="Maumus F."/>
            <person name="Mayer C."/>
            <person name="Miller J."/>
            <person name="Monier A."/>
            <person name="Salamov A."/>
            <person name="Young J."/>
            <person name="Aguilar M."/>
            <person name="Claverie J.M."/>
            <person name="Frickenhaus S."/>
            <person name="Gonzalez K."/>
            <person name="Herman E.K."/>
            <person name="Lin Y.C."/>
            <person name="Napier J."/>
            <person name="Ogata H."/>
            <person name="Sarno A.F."/>
            <person name="Shmutz J."/>
            <person name="Schroeder D."/>
            <person name="de Vargas C."/>
            <person name="Verret F."/>
            <person name="von Dassow P."/>
            <person name="Valentin K."/>
            <person name="Van de Peer Y."/>
            <person name="Wheeler G."/>
            <person name="Dacks J.B."/>
            <person name="Delwiche C.F."/>
            <person name="Dyhrman S.T."/>
            <person name="Glockner G."/>
            <person name="John U."/>
            <person name="Richards T."/>
            <person name="Worden A.Z."/>
            <person name="Zhang X."/>
            <person name="Grigoriev I.V."/>
            <person name="Allen A.E."/>
            <person name="Bidle K."/>
            <person name="Borodovsky M."/>
            <person name="Bowler C."/>
            <person name="Brownlee C."/>
            <person name="Cock J.M."/>
            <person name="Elias M."/>
            <person name="Gladyshev V.N."/>
            <person name="Groth M."/>
            <person name="Guda C."/>
            <person name="Hadaegh A."/>
            <person name="Iglesias-Rodriguez M.D."/>
            <person name="Jenkins J."/>
            <person name="Jones B.M."/>
            <person name="Lawson T."/>
            <person name="Leese F."/>
            <person name="Lindquist E."/>
            <person name="Lobanov A."/>
            <person name="Lomsadze A."/>
            <person name="Malik S.B."/>
            <person name="Marsh M.E."/>
            <person name="Mackinder L."/>
            <person name="Mock T."/>
            <person name="Mueller-Roeber B."/>
            <person name="Pagarete A."/>
            <person name="Parker M."/>
            <person name="Probert I."/>
            <person name="Quesneville H."/>
            <person name="Raines C."/>
            <person name="Rensing S.A."/>
            <person name="Riano-Pachon D.M."/>
            <person name="Richier S."/>
            <person name="Rokitta S."/>
            <person name="Shiraiwa Y."/>
            <person name="Soanes D.M."/>
            <person name="van der Giezen M."/>
            <person name="Wahlund T.M."/>
            <person name="Williams B."/>
            <person name="Wilson W."/>
            <person name="Wolfe G."/>
            <person name="Wurch L.L."/>
        </authorList>
    </citation>
    <scope>NUCLEOTIDE SEQUENCE</scope>
</reference>
<dbReference type="GeneID" id="17261073"/>
<dbReference type="EnsemblProtists" id="EOD14789">
    <property type="protein sequence ID" value="EOD14789"/>
    <property type="gene ID" value="EMIHUDRAFT_448219"/>
</dbReference>
<reference evidence="6" key="2">
    <citation type="submission" date="2024-10" db="UniProtKB">
        <authorList>
            <consortium name="EnsemblProtists"/>
        </authorList>
    </citation>
    <scope>IDENTIFICATION</scope>
</reference>
<keyword evidence="2" id="KW-0547">Nucleotide-binding</keyword>
<dbReference type="PANTHER" id="PTHR12241">
    <property type="entry name" value="TUBULIN POLYGLUTAMYLASE"/>
    <property type="match status" value="1"/>
</dbReference>
<dbReference type="GO" id="GO:0005524">
    <property type="term" value="F:ATP binding"/>
    <property type="evidence" value="ECO:0007669"/>
    <property type="project" value="UniProtKB-KW"/>
</dbReference>
<evidence type="ECO:0000256" key="4">
    <source>
        <dbReference type="ARBA" id="ARBA00041448"/>
    </source>
</evidence>
<dbReference type="Pfam" id="PF03133">
    <property type="entry name" value="TTL"/>
    <property type="match status" value="1"/>
</dbReference>
<evidence type="ECO:0000313" key="6">
    <source>
        <dbReference type="EnsemblProtists" id="EOD14789"/>
    </source>
</evidence>
<dbReference type="PANTHER" id="PTHR12241:SF145">
    <property type="entry name" value="TUBULIN POLYGLUTAMYLASE TTLL5"/>
    <property type="match status" value="1"/>
</dbReference>
<organism evidence="6 7">
    <name type="scientific">Emiliania huxleyi (strain CCMP1516)</name>
    <dbReference type="NCBI Taxonomy" id="280463"/>
    <lineage>
        <taxon>Eukaryota</taxon>
        <taxon>Haptista</taxon>
        <taxon>Haptophyta</taxon>
        <taxon>Prymnesiophyceae</taxon>
        <taxon>Isochrysidales</taxon>
        <taxon>Noelaerhabdaceae</taxon>
        <taxon>Emiliania</taxon>
    </lineage>
</organism>
<dbReference type="GO" id="GO:0070740">
    <property type="term" value="F:tubulin-glutamic acid ligase activity"/>
    <property type="evidence" value="ECO:0007669"/>
    <property type="project" value="TreeGrafter"/>
</dbReference>
<evidence type="ECO:0000256" key="5">
    <source>
        <dbReference type="ARBA" id="ARBA00049274"/>
    </source>
</evidence>
<dbReference type="RefSeq" id="XP_005767218.1">
    <property type="nucleotide sequence ID" value="XM_005767161.1"/>
</dbReference>
<sequence>MALRTDVTFRLAEGSSFRPLEPVGKAASSLGMRVTKGRNWSLLWSWRSPWTDAALVRPLRGSRAGAGPIVNHVGGLNELAYKSKLAVFAASLAAAHPSTFEGVAPETYILPDQLGALARRLKSEGAADAHGWPRWLSKSVKHRGVRVLPSNASEDYLRSLNAALVQRRVKPLLLRSVPRVFDLGLYVLLSSVRPLRAYLFEEALVRFGSAEYPASPAGFARQESFVIDDYSPVWKLPAFA</sequence>
<evidence type="ECO:0000256" key="1">
    <source>
        <dbReference type="ARBA" id="ARBA00022598"/>
    </source>
</evidence>
<evidence type="ECO:0000256" key="3">
    <source>
        <dbReference type="ARBA" id="ARBA00022840"/>
    </source>
</evidence>
<dbReference type="eggNOG" id="KOG2156">
    <property type="taxonomic scope" value="Eukaryota"/>
</dbReference>